<dbReference type="SUPFAM" id="SSF52540">
    <property type="entry name" value="P-loop containing nucleoside triphosphate hydrolases"/>
    <property type="match status" value="1"/>
</dbReference>
<evidence type="ECO:0000313" key="15">
    <source>
        <dbReference type="Proteomes" id="UP000252519"/>
    </source>
</evidence>
<feature type="active site" evidence="7 9">
    <location>
        <position position="671"/>
    </location>
</feature>
<dbReference type="InterPro" id="IPR003959">
    <property type="entry name" value="ATPase_AAA_core"/>
</dbReference>
<feature type="domain" description="Lon N-terminal" evidence="13">
    <location>
        <begin position="3"/>
        <end position="196"/>
    </location>
</feature>
<dbReference type="GO" id="GO:0030163">
    <property type="term" value="P:protein catabolic process"/>
    <property type="evidence" value="ECO:0007669"/>
    <property type="project" value="InterPro"/>
</dbReference>
<evidence type="ECO:0000256" key="7">
    <source>
        <dbReference type="PIRSR" id="PIRSR001174-1"/>
    </source>
</evidence>
<keyword evidence="1 6" id="KW-0645">Protease</keyword>
<dbReference type="Gene3D" id="3.40.50.300">
    <property type="entry name" value="P-loop containing nucleotide triphosphate hydrolases"/>
    <property type="match status" value="1"/>
</dbReference>
<dbReference type="SUPFAM" id="SSF54211">
    <property type="entry name" value="Ribosomal protein S5 domain 2-like"/>
    <property type="match status" value="2"/>
</dbReference>
<dbReference type="AlphaFoldDB" id="A0A368GE89"/>
<dbReference type="InterPro" id="IPR046336">
    <property type="entry name" value="Lon_prtase_N_sf"/>
</dbReference>
<dbReference type="InterPro" id="IPR020568">
    <property type="entry name" value="Ribosomal_Su5_D2-typ_SF"/>
</dbReference>
<dbReference type="GO" id="GO:0004176">
    <property type="term" value="F:ATP-dependent peptidase activity"/>
    <property type="evidence" value="ECO:0007669"/>
    <property type="project" value="UniProtKB-UniRule"/>
</dbReference>
<dbReference type="GO" id="GO:0006508">
    <property type="term" value="P:proteolysis"/>
    <property type="evidence" value="ECO:0007669"/>
    <property type="project" value="UniProtKB-KW"/>
</dbReference>
<dbReference type="InterPro" id="IPR027065">
    <property type="entry name" value="Lon_Prtase"/>
</dbReference>
<dbReference type="InterPro" id="IPR054594">
    <property type="entry name" value="Lon_lid"/>
</dbReference>
<dbReference type="InterPro" id="IPR008269">
    <property type="entry name" value="Lon_proteolytic"/>
</dbReference>
<evidence type="ECO:0000256" key="2">
    <source>
        <dbReference type="ARBA" id="ARBA00022741"/>
    </source>
</evidence>
<evidence type="ECO:0000256" key="3">
    <source>
        <dbReference type="ARBA" id="ARBA00022801"/>
    </source>
</evidence>
<dbReference type="Gene3D" id="2.30.130.40">
    <property type="entry name" value="LON domain-like"/>
    <property type="match status" value="1"/>
</dbReference>
<evidence type="ECO:0000256" key="11">
    <source>
        <dbReference type="RuleBase" id="RU000592"/>
    </source>
</evidence>
<protein>
    <recommendedName>
        <fullName evidence="6 11">Lon protease homolog</fullName>
        <ecNumber evidence="6 11">3.4.21.-</ecNumber>
    </recommendedName>
</protein>
<dbReference type="InterPro" id="IPR003111">
    <property type="entry name" value="Lon_prtase_N"/>
</dbReference>
<evidence type="ECO:0000256" key="4">
    <source>
        <dbReference type="ARBA" id="ARBA00022825"/>
    </source>
</evidence>
<dbReference type="FunFam" id="3.40.50.300:FF:000382">
    <property type="entry name" value="Lon protease homolog 2, peroxisomal"/>
    <property type="match status" value="1"/>
</dbReference>
<keyword evidence="4 6" id="KW-0720">Serine protease</keyword>
<dbReference type="STRING" id="29170.A0A368GE89"/>
<evidence type="ECO:0000256" key="9">
    <source>
        <dbReference type="PROSITE-ProRule" id="PRU01122"/>
    </source>
</evidence>
<dbReference type="EC" id="3.4.21.-" evidence="6 11"/>
<feature type="domain" description="Lon proteolytic" evidence="12">
    <location>
        <begin position="586"/>
        <end position="802"/>
    </location>
</feature>
<dbReference type="InterPro" id="IPR003593">
    <property type="entry name" value="AAA+_ATPase"/>
</dbReference>
<dbReference type="PRINTS" id="PR00830">
    <property type="entry name" value="ENDOLAPTASE"/>
</dbReference>
<dbReference type="InterPro" id="IPR014721">
    <property type="entry name" value="Ribsml_uS5_D2-typ_fold_subgr"/>
</dbReference>
<dbReference type="GO" id="GO:0016887">
    <property type="term" value="F:ATP hydrolysis activity"/>
    <property type="evidence" value="ECO:0007669"/>
    <property type="project" value="InterPro"/>
</dbReference>
<evidence type="ECO:0000259" key="12">
    <source>
        <dbReference type="PROSITE" id="PS51786"/>
    </source>
</evidence>
<dbReference type="PIRSF" id="PIRSF001174">
    <property type="entry name" value="Lon_proteas"/>
    <property type="match status" value="1"/>
</dbReference>
<feature type="binding site" evidence="8">
    <location>
        <begin position="335"/>
        <end position="342"/>
    </location>
    <ligand>
        <name>ATP</name>
        <dbReference type="ChEBI" id="CHEBI:30616"/>
    </ligand>
</feature>
<reference evidence="14 15" key="1">
    <citation type="submission" date="2014-10" db="EMBL/GenBank/DDBJ databases">
        <title>Draft genome of the hookworm Ancylostoma caninum.</title>
        <authorList>
            <person name="Mitreva M."/>
        </authorList>
    </citation>
    <scope>NUCLEOTIDE SEQUENCE [LARGE SCALE GENOMIC DNA]</scope>
    <source>
        <strain evidence="14 15">Baltimore</strain>
    </source>
</reference>
<dbReference type="InterPro" id="IPR004815">
    <property type="entry name" value="Lon_bac/euk-typ"/>
</dbReference>
<dbReference type="Pfam" id="PF22667">
    <property type="entry name" value="Lon_lid"/>
    <property type="match status" value="1"/>
</dbReference>
<evidence type="ECO:0000313" key="14">
    <source>
        <dbReference type="EMBL" id="RCN41350.1"/>
    </source>
</evidence>
<name>A0A368GE89_ANCCA</name>
<keyword evidence="15" id="KW-1185">Reference proteome</keyword>
<evidence type="ECO:0000256" key="10">
    <source>
        <dbReference type="RuleBase" id="RU000591"/>
    </source>
</evidence>
<dbReference type="InterPro" id="IPR015947">
    <property type="entry name" value="PUA-like_sf"/>
</dbReference>
<dbReference type="OrthoDB" id="2411602at2759"/>
<dbReference type="Gene3D" id="1.20.5.5270">
    <property type="match status" value="1"/>
</dbReference>
<dbReference type="PROSITE" id="PS51787">
    <property type="entry name" value="LON_N"/>
    <property type="match status" value="1"/>
</dbReference>
<evidence type="ECO:0000256" key="6">
    <source>
        <dbReference type="PIRNR" id="PIRNR001174"/>
    </source>
</evidence>
<organism evidence="14 15">
    <name type="scientific">Ancylostoma caninum</name>
    <name type="common">Dog hookworm</name>
    <dbReference type="NCBI Taxonomy" id="29170"/>
    <lineage>
        <taxon>Eukaryota</taxon>
        <taxon>Metazoa</taxon>
        <taxon>Ecdysozoa</taxon>
        <taxon>Nematoda</taxon>
        <taxon>Chromadorea</taxon>
        <taxon>Rhabditida</taxon>
        <taxon>Rhabditina</taxon>
        <taxon>Rhabditomorpha</taxon>
        <taxon>Strongyloidea</taxon>
        <taxon>Ancylostomatidae</taxon>
        <taxon>Ancylostomatinae</taxon>
        <taxon>Ancylostoma</taxon>
    </lineage>
</organism>
<evidence type="ECO:0000256" key="1">
    <source>
        <dbReference type="ARBA" id="ARBA00022670"/>
    </source>
</evidence>
<keyword evidence="2 6" id="KW-0547">Nucleotide-binding</keyword>
<evidence type="ECO:0000256" key="8">
    <source>
        <dbReference type="PIRSR" id="PIRSR001174-2"/>
    </source>
</evidence>
<dbReference type="SMART" id="SM00464">
    <property type="entry name" value="LON"/>
    <property type="match status" value="1"/>
</dbReference>
<gene>
    <name evidence="14" type="ORF">ANCCAN_12671</name>
</gene>
<proteinExistence type="inferred from homology"/>
<evidence type="ECO:0000259" key="13">
    <source>
        <dbReference type="PROSITE" id="PS51787"/>
    </source>
</evidence>
<dbReference type="Gene3D" id="3.30.230.10">
    <property type="match status" value="2"/>
</dbReference>
<sequence>MELPVLLLTNGVLLPNAKLKVPVKSKTNLATLDRFIVNKGIPGKSLVLVAYRVEKEKKVFETGTVALVEQVVCWSYNNFVQYTIHLVGVSRAKIEKFAIPISTVQQLYAIEGEIPTELRKDFLSSVRQLSLSLSFDRIEDSFTLKKFLNEDRMEDLADFCVSLVNDVSYPSLLNYLAILEIPKRVKLANDWLKDHLKTISTVGSRDVRIEQPYLPRGVRQIPNKPGKNNIDDLENKLQNAGLPDNVKDRVWAEFERLKGMGPNSSEQHVLTSYLELVASLPWSKSTPESIDIKKARELLDASHSGMEDVKKRVLEFLAVRKLSNSITGPILCFAGPPGIGKTSIAKAIAQSLGRNFERISLGGIRDESDIRGHRRTYVAAMCGRIIQAMKHAGSNNPLILLDEVDKLFSGLHGSPSAALLEVLDPEQNNSFTDHYLNLPFDLSNVLFIATANDLSKIEGPLADRMEIIEMTGYSTNEKIEIAERHLIPRQLLQHGICPDHLRIQTDALRVMVEDYTRESGVRQLERAIAATCRFVALRIAESVRDENDVDSMMNTELPIIVTAQKCREILGKERFSSLDLVEQMGKFRVGTCFGLAWTPFGGELMVIEANRCTGKGKTVMTGKLGDVLRESVDVARTWIRANAVRLNADNLEGSDIHVHLPSGAVGKDGPSAGCALVAALFSLASGRLVRADTAVTGEISLTGHILPVGGIKEKVLGAHRAGLRRVILPLANQSDVEHIDKAIKVGGIKEKVLGAHRAGLRRVILPLANQSDVEHIDKAIKEEMDILFSSDIDDLLQKIMEGDNTANVLSKL</sequence>
<dbReference type="Proteomes" id="UP000252519">
    <property type="component" value="Unassembled WGS sequence"/>
</dbReference>
<dbReference type="GO" id="GO:0004252">
    <property type="term" value="F:serine-type endopeptidase activity"/>
    <property type="evidence" value="ECO:0007669"/>
    <property type="project" value="UniProtKB-UniRule"/>
</dbReference>
<dbReference type="Gene3D" id="1.10.8.60">
    <property type="match status" value="1"/>
</dbReference>
<accession>A0A368GE89</accession>
<dbReference type="SUPFAM" id="SSF88697">
    <property type="entry name" value="PUA domain-like"/>
    <property type="match status" value="1"/>
</dbReference>
<dbReference type="SMART" id="SM00382">
    <property type="entry name" value="AAA"/>
    <property type="match status" value="1"/>
</dbReference>
<dbReference type="PROSITE" id="PS51786">
    <property type="entry name" value="LON_PROTEOLYTIC"/>
    <property type="match status" value="1"/>
</dbReference>
<dbReference type="InterPro" id="IPR008268">
    <property type="entry name" value="Peptidase_S16_AS"/>
</dbReference>
<keyword evidence="5 6" id="KW-0067">ATP-binding</keyword>
<dbReference type="CDD" id="cd19500">
    <property type="entry name" value="RecA-like_Lon"/>
    <property type="match status" value="1"/>
</dbReference>
<dbReference type="NCBIfam" id="TIGR00763">
    <property type="entry name" value="lon"/>
    <property type="match status" value="1"/>
</dbReference>
<comment type="caution">
    <text evidence="14">The sequence shown here is derived from an EMBL/GenBank/DDBJ whole genome shotgun (WGS) entry which is preliminary data.</text>
</comment>
<dbReference type="Pfam" id="PF05362">
    <property type="entry name" value="Lon_C"/>
    <property type="match status" value="1"/>
</dbReference>
<dbReference type="PANTHER" id="PTHR10046">
    <property type="entry name" value="ATP DEPENDENT LON PROTEASE FAMILY MEMBER"/>
    <property type="match status" value="1"/>
</dbReference>
<feature type="active site" evidence="7 9">
    <location>
        <position position="714"/>
    </location>
</feature>
<dbReference type="Pfam" id="PF02190">
    <property type="entry name" value="LON_substr_bdg"/>
    <property type="match status" value="1"/>
</dbReference>
<dbReference type="EMBL" id="JOJR01000239">
    <property type="protein sequence ID" value="RCN41350.1"/>
    <property type="molecule type" value="Genomic_DNA"/>
</dbReference>
<comment type="similarity">
    <text evidence="6 9 10">Belongs to the peptidase S16 family.</text>
</comment>
<evidence type="ECO:0000256" key="5">
    <source>
        <dbReference type="ARBA" id="ARBA00022840"/>
    </source>
</evidence>
<keyword evidence="3 6" id="KW-0378">Hydrolase</keyword>
<dbReference type="InterPro" id="IPR027417">
    <property type="entry name" value="P-loop_NTPase"/>
</dbReference>
<dbReference type="Pfam" id="PF00004">
    <property type="entry name" value="AAA"/>
    <property type="match status" value="1"/>
</dbReference>
<dbReference type="GO" id="GO:0005524">
    <property type="term" value="F:ATP binding"/>
    <property type="evidence" value="ECO:0007669"/>
    <property type="project" value="UniProtKB-KW"/>
</dbReference>
<dbReference type="PROSITE" id="PS01046">
    <property type="entry name" value="LON_SER"/>
    <property type="match status" value="1"/>
</dbReference>